<proteinExistence type="predicted"/>
<sequence>MAGCVRCRSARADTTNCSTLPAHSYSPTDENFKATQHAEKIAAEEMKHAFDTHKGEDFERICDEHDRHTINQGNAARKFPINGDAPSLRAQYIGLTALFAGAFSTEEPDTLSAGLEVLDPPQQPAITEQKTDVRREHAAARDVGAFVVHAADLMRDRYDKPVLDMLIENATFNCIKITTDARHPHARRGRGHPGWFLTRQSTDAVVIIFM</sequence>
<gene>
    <name evidence="1" type="ORF">CYMTET_49733</name>
</gene>
<organism evidence="1 2">
    <name type="scientific">Cymbomonas tetramitiformis</name>
    <dbReference type="NCBI Taxonomy" id="36881"/>
    <lineage>
        <taxon>Eukaryota</taxon>
        <taxon>Viridiplantae</taxon>
        <taxon>Chlorophyta</taxon>
        <taxon>Pyramimonadophyceae</taxon>
        <taxon>Pyramimonadales</taxon>
        <taxon>Pyramimonadaceae</taxon>
        <taxon>Cymbomonas</taxon>
    </lineage>
</organism>
<protein>
    <submittedName>
        <fullName evidence="1">Uncharacterized protein</fullName>
    </submittedName>
</protein>
<name>A0AAE0EU92_9CHLO</name>
<accession>A0AAE0EU92</accession>
<evidence type="ECO:0000313" key="1">
    <source>
        <dbReference type="EMBL" id="KAK3240429.1"/>
    </source>
</evidence>
<dbReference type="EMBL" id="LGRX02033650">
    <property type="protein sequence ID" value="KAK3240429.1"/>
    <property type="molecule type" value="Genomic_DNA"/>
</dbReference>
<keyword evidence="2" id="KW-1185">Reference proteome</keyword>
<dbReference type="Proteomes" id="UP001190700">
    <property type="component" value="Unassembled WGS sequence"/>
</dbReference>
<comment type="caution">
    <text evidence="1">The sequence shown here is derived from an EMBL/GenBank/DDBJ whole genome shotgun (WGS) entry which is preliminary data.</text>
</comment>
<evidence type="ECO:0000313" key="2">
    <source>
        <dbReference type="Proteomes" id="UP001190700"/>
    </source>
</evidence>
<dbReference type="AlphaFoldDB" id="A0AAE0EU92"/>
<reference evidence="1 2" key="1">
    <citation type="journal article" date="2015" name="Genome Biol. Evol.">
        <title>Comparative Genomics of a Bacterivorous Green Alga Reveals Evolutionary Causalities and Consequences of Phago-Mixotrophic Mode of Nutrition.</title>
        <authorList>
            <person name="Burns J.A."/>
            <person name="Paasch A."/>
            <person name="Narechania A."/>
            <person name="Kim E."/>
        </authorList>
    </citation>
    <scope>NUCLEOTIDE SEQUENCE [LARGE SCALE GENOMIC DNA]</scope>
    <source>
        <strain evidence="1 2">PLY_AMNH</strain>
    </source>
</reference>